<dbReference type="InterPro" id="IPR013321">
    <property type="entry name" value="Arc_rbn_hlx_hlx"/>
</dbReference>
<dbReference type="EMBL" id="CP091244">
    <property type="protein sequence ID" value="UJS26238.1"/>
    <property type="molecule type" value="Genomic_DNA"/>
</dbReference>
<dbReference type="Proteomes" id="UP001054801">
    <property type="component" value="Chromosome"/>
</dbReference>
<keyword evidence="2" id="KW-0238">DNA-binding</keyword>
<feature type="domain" description="Arc-like DNA binding" evidence="1">
    <location>
        <begin position="11"/>
        <end position="45"/>
    </location>
</feature>
<keyword evidence="3" id="KW-1185">Reference proteome</keyword>
<proteinExistence type="predicted"/>
<dbReference type="SUPFAM" id="SSF47598">
    <property type="entry name" value="Ribbon-helix-helix"/>
    <property type="match status" value="1"/>
</dbReference>
<dbReference type="RefSeq" id="WP_236501599.1">
    <property type="nucleotide sequence ID" value="NZ_CP091244.1"/>
</dbReference>
<name>A0ABY3T484_9GAMM</name>
<evidence type="ECO:0000259" key="1">
    <source>
        <dbReference type="Pfam" id="PF03869"/>
    </source>
</evidence>
<protein>
    <submittedName>
        <fullName evidence="2">Arc family DNA-binding protein</fullName>
    </submittedName>
</protein>
<dbReference type="GO" id="GO:0003677">
    <property type="term" value="F:DNA binding"/>
    <property type="evidence" value="ECO:0007669"/>
    <property type="project" value="UniProtKB-KW"/>
</dbReference>
<dbReference type="InterPro" id="IPR005569">
    <property type="entry name" value="Arc_DNA-bd_dom"/>
</dbReference>
<evidence type="ECO:0000313" key="3">
    <source>
        <dbReference type="Proteomes" id="UP001054801"/>
    </source>
</evidence>
<evidence type="ECO:0000313" key="2">
    <source>
        <dbReference type="EMBL" id="UJS26238.1"/>
    </source>
</evidence>
<dbReference type="Gene3D" id="1.10.1220.10">
    <property type="entry name" value="Met repressor-like"/>
    <property type="match status" value="1"/>
</dbReference>
<organism evidence="2 3">
    <name type="scientific">Thiothrix winogradskyi</name>
    <dbReference type="NCBI Taxonomy" id="96472"/>
    <lineage>
        <taxon>Bacteria</taxon>
        <taxon>Pseudomonadati</taxon>
        <taxon>Pseudomonadota</taxon>
        <taxon>Gammaproteobacteria</taxon>
        <taxon>Thiotrichales</taxon>
        <taxon>Thiotrichaceae</taxon>
        <taxon>Thiothrix</taxon>
    </lineage>
</organism>
<reference evidence="2" key="1">
    <citation type="journal article" date="2022" name="Microorganisms">
        <title>Two New Species of Filamentous Sulfur Bacteria of the Genus Thiothrix, Thiothrix winogradskyi sp. nov. and 'Candidatus Thiothrix sulfatifontis' sp. nov.</title>
        <authorList>
            <person name="Ravin N.V."/>
            <person name="Rossetti S."/>
            <person name="Beletsky A.V."/>
            <person name="Kadnikov V.V."/>
            <person name="Rudenko T.S."/>
            <person name="Smolyakov D.D."/>
            <person name="Moskvitina M.I."/>
            <person name="Gureeva M.V."/>
            <person name="Mardanov A.V."/>
            <person name="Grabovich M.Y."/>
        </authorList>
    </citation>
    <scope>NUCLEOTIDE SEQUENCE</scope>
    <source>
        <strain evidence="2">CT3</strain>
    </source>
</reference>
<accession>A0ABY3T484</accession>
<gene>
    <name evidence="2" type="ORF">L2Y54_09425</name>
</gene>
<sequence>MNKEARQPPTSVRLQQEVREWLVQRAKKGDRSMNAEINRILKQVMGGEAAREQ</sequence>
<dbReference type="Pfam" id="PF03869">
    <property type="entry name" value="Arc"/>
    <property type="match status" value="1"/>
</dbReference>
<dbReference type="InterPro" id="IPR010985">
    <property type="entry name" value="Ribbon_hlx_hlx"/>
</dbReference>